<dbReference type="GO" id="GO:1990904">
    <property type="term" value="C:ribonucleoprotein complex"/>
    <property type="evidence" value="ECO:0007669"/>
    <property type="project" value="UniProtKB-KW"/>
</dbReference>
<dbReference type="InterPro" id="IPR001971">
    <property type="entry name" value="Ribosomal_uS11"/>
</dbReference>
<evidence type="ECO:0000313" key="7">
    <source>
        <dbReference type="Proteomes" id="UP001231189"/>
    </source>
</evidence>
<keyword evidence="7" id="KW-1185">Reference proteome</keyword>
<accession>A0AAD8VNA6</accession>
<dbReference type="EMBL" id="JAUUTY010000006">
    <property type="protein sequence ID" value="KAK1614072.1"/>
    <property type="molecule type" value="Genomic_DNA"/>
</dbReference>
<evidence type="ECO:0000256" key="2">
    <source>
        <dbReference type="ARBA" id="ARBA00022980"/>
    </source>
</evidence>
<dbReference type="SUPFAM" id="SSF53137">
    <property type="entry name" value="Translational machinery components"/>
    <property type="match status" value="1"/>
</dbReference>
<dbReference type="Gene3D" id="3.30.420.80">
    <property type="entry name" value="Ribosomal protein S11"/>
    <property type="match status" value="1"/>
</dbReference>
<dbReference type="GO" id="GO:0003735">
    <property type="term" value="F:structural constituent of ribosome"/>
    <property type="evidence" value="ECO:0007669"/>
    <property type="project" value="InterPro"/>
</dbReference>
<dbReference type="PANTHER" id="PTHR33110">
    <property type="entry name" value="F-BOX/KELCH-REPEAT PROTEIN-RELATED"/>
    <property type="match status" value="1"/>
</dbReference>
<sequence>MAARALARALLRPALAQRVPPIGKGLASGGDPMSRVMQIRKLNDGINRPFAENEFAGGDRMSGTGGITGGDRMGGFNSGERVSIFNGGGRMGGFSDGDRMGGFNGGDRMGGNGGFTPGGRMPGGFTPDGRMGGNGGFAPAGRMAGGFTTGDRMGGNGGFTPGGRTGRFNMDLLQPTGQRVKRDVLHITQKGKKTFVTVTDIKGNRKAGASAGCLEDRKGRSRLARYAGEATGEHMGRAARKMGIKSVVVRVKGYSFFRKKKKIVMGFADGFRGERVRTQTPIMYIHDVTQLAHNGCRLPKKTRKSSSVVSTYADRSPAGRRNRRSNRAREADGANAVGRSYRRSPPRIPVLGVQPASQLELDRARAKLEPSHFFRLVAETSQPEPSRFSTGSNAARTEPSPSWLVSSLSLRYTWACVGPGRASGRPEARPDPAVGPTFLGPGPSFSGRAVGPGCPWPDIVYAKISGPLHRVRFAAVCTSWRHVATRPRYAAPPALPWHISSFGGRRDRTKRLYRPEDGEVLSIRVPSVAVVRRFVGAHDGGWFAALTLKHVRLVLVNLFSGAEVPLSVNQRKFAPASSHGPWSIRKIVFSQEPTSSDCVLAALDCSSRVALCRVGDDDGWIMAQGRSTFADIALCMGKLYGLTSDEELGRYNNVFNIVYDRQGNTHKWAEVTNLGEYALFLGETCSRAVRVPAGGRGQVERNCIYSANHATSTRQRNGTIKVEHVSHNGMWIIPPRV</sequence>
<keyword evidence="3" id="KW-0687">Ribonucleoprotein</keyword>
<evidence type="ECO:0000259" key="5">
    <source>
        <dbReference type="Pfam" id="PF03478"/>
    </source>
</evidence>
<dbReference type="Pfam" id="PF03478">
    <property type="entry name" value="Beta-prop_KIB1-4"/>
    <property type="match status" value="2"/>
</dbReference>
<protein>
    <recommendedName>
        <fullName evidence="5">KIB1-4 beta-propeller domain-containing protein</fullName>
    </recommendedName>
</protein>
<gene>
    <name evidence="6" type="ORF">QYE76_019589</name>
</gene>
<evidence type="ECO:0000256" key="3">
    <source>
        <dbReference type="ARBA" id="ARBA00023274"/>
    </source>
</evidence>
<dbReference type="AlphaFoldDB" id="A0AAD8VNA6"/>
<dbReference type="HAMAP" id="MF_01310">
    <property type="entry name" value="Ribosomal_uS11"/>
    <property type="match status" value="1"/>
</dbReference>
<comment type="caution">
    <text evidence="6">The sequence shown here is derived from an EMBL/GenBank/DDBJ whole genome shotgun (WGS) entry which is preliminary data.</text>
</comment>
<dbReference type="GO" id="GO:0005840">
    <property type="term" value="C:ribosome"/>
    <property type="evidence" value="ECO:0007669"/>
    <property type="project" value="UniProtKB-KW"/>
</dbReference>
<feature type="domain" description="KIB1-4 beta-propeller" evidence="5">
    <location>
        <begin position="512"/>
        <end position="648"/>
    </location>
</feature>
<feature type="region of interest" description="Disordered" evidence="4">
    <location>
        <begin position="299"/>
        <end position="350"/>
    </location>
</feature>
<dbReference type="InterPro" id="IPR005174">
    <property type="entry name" value="KIB1-4_b-propeller"/>
</dbReference>
<evidence type="ECO:0000256" key="1">
    <source>
        <dbReference type="ARBA" id="ARBA00006194"/>
    </source>
</evidence>
<evidence type="ECO:0000256" key="4">
    <source>
        <dbReference type="SAM" id="MobiDB-lite"/>
    </source>
</evidence>
<dbReference type="InterPro" id="IPR036967">
    <property type="entry name" value="Ribosomal_uS11_sf"/>
</dbReference>
<organism evidence="6 7">
    <name type="scientific">Lolium multiflorum</name>
    <name type="common">Italian ryegrass</name>
    <name type="synonym">Lolium perenne subsp. multiflorum</name>
    <dbReference type="NCBI Taxonomy" id="4521"/>
    <lineage>
        <taxon>Eukaryota</taxon>
        <taxon>Viridiplantae</taxon>
        <taxon>Streptophyta</taxon>
        <taxon>Embryophyta</taxon>
        <taxon>Tracheophyta</taxon>
        <taxon>Spermatophyta</taxon>
        <taxon>Magnoliopsida</taxon>
        <taxon>Liliopsida</taxon>
        <taxon>Poales</taxon>
        <taxon>Poaceae</taxon>
        <taxon>BOP clade</taxon>
        <taxon>Pooideae</taxon>
        <taxon>Poodae</taxon>
        <taxon>Poeae</taxon>
        <taxon>Poeae Chloroplast Group 2 (Poeae type)</taxon>
        <taxon>Loliodinae</taxon>
        <taxon>Loliinae</taxon>
        <taxon>Lolium</taxon>
    </lineage>
</organism>
<dbReference type="PANTHER" id="PTHR33110:SF38">
    <property type="entry name" value="DUF295 DOMAIN-CONTAINING PROTEIN"/>
    <property type="match status" value="1"/>
</dbReference>
<dbReference type="Proteomes" id="UP001231189">
    <property type="component" value="Unassembled WGS sequence"/>
</dbReference>
<name>A0AAD8VNA6_LOLMU</name>
<comment type="similarity">
    <text evidence="1">Belongs to the universal ribosomal protein uS11 family.</text>
</comment>
<dbReference type="Pfam" id="PF00411">
    <property type="entry name" value="Ribosomal_S11"/>
    <property type="match status" value="1"/>
</dbReference>
<feature type="domain" description="KIB1-4 beta-propeller" evidence="5">
    <location>
        <begin position="657"/>
        <end position="708"/>
    </location>
</feature>
<reference evidence="6" key="1">
    <citation type="submission" date="2023-07" db="EMBL/GenBank/DDBJ databases">
        <title>A chromosome-level genome assembly of Lolium multiflorum.</title>
        <authorList>
            <person name="Chen Y."/>
            <person name="Copetti D."/>
            <person name="Kolliker R."/>
            <person name="Studer B."/>
        </authorList>
    </citation>
    <scope>NUCLEOTIDE SEQUENCE</scope>
    <source>
        <strain evidence="6">02402/16</strain>
        <tissue evidence="6">Leaf</tissue>
    </source>
</reference>
<evidence type="ECO:0000313" key="6">
    <source>
        <dbReference type="EMBL" id="KAK1614072.1"/>
    </source>
</evidence>
<keyword evidence="2" id="KW-0689">Ribosomal protein</keyword>
<proteinExistence type="inferred from homology"/>
<dbReference type="GO" id="GO:0006412">
    <property type="term" value="P:translation"/>
    <property type="evidence" value="ECO:0007669"/>
    <property type="project" value="InterPro"/>
</dbReference>